<comment type="caution">
    <text evidence="1">The sequence shown here is derived from an EMBL/GenBank/DDBJ whole genome shotgun (WGS) entry which is preliminary data.</text>
</comment>
<sequence length="136" mass="14848">MKCVVLTVHLCKPEEVLDDGGGAALDLHQRDLIFSRHQDVLLVVENSRQRLDFVVSTPVHTSHLIQLLPTPCRHRGTGEIDGALPLQETNKLGGGLEQLLDASRHKQALAGTQGLRVLCGGETDQSETPYLSKSNH</sequence>
<dbReference type="EMBL" id="JAAKFY010000014">
    <property type="protein sequence ID" value="KAF3846770.1"/>
    <property type="molecule type" value="Genomic_DNA"/>
</dbReference>
<name>A0A7J5YBG3_DISMA</name>
<evidence type="ECO:0000313" key="2">
    <source>
        <dbReference type="Proteomes" id="UP000518266"/>
    </source>
</evidence>
<reference evidence="1 2" key="1">
    <citation type="submission" date="2020-03" db="EMBL/GenBank/DDBJ databases">
        <title>Dissostichus mawsoni Genome sequencing and assembly.</title>
        <authorList>
            <person name="Park H."/>
        </authorList>
    </citation>
    <scope>NUCLEOTIDE SEQUENCE [LARGE SCALE GENOMIC DNA]</scope>
    <source>
        <strain evidence="1">DM0001</strain>
        <tissue evidence="1">Muscle</tissue>
    </source>
</reference>
<accession>A0A7J5YBG3</accession>
<evidence type="ECO:0000313" key="1">
    <source>
        <dbReference type="EMBL" id="KAF3846770.1"/>
    </source>
</evidence>
<keyword evidence="2" id="KW-1185">Reference proteome</keyword>
<dbReference type="Proteomes" id="UP000518266">
    <property type="component" value="Unassembled WGS sequence"/>
</dbReference>
<organism evidence="1 2">
    <name type="scientific">Dissostichus mawsoni</name>
    <name type="common">Antarctic cod</name>
    <dbReference type="NCBI Taxonomy" id="36200"/>
    <lineage>
        <taxon>Eukaryota</taxon>
        <taxon>Metazoa</taxon>
        <taxon>Chordata</taxon>
        <taxon>Craniata</taxon>
        <taxon>Vertebrata</taxon>
        <taxon>Euteleostomi</taxon>
        <taxon>Actinopterygii</taxon>
        <taxon>Neopterygii</taxon>
        <taxon>Teleostei</taxon>
        <taxon>Neoteleostei</taxon>
        <taxon>Acanthomorphata</taxon>
        <taxon>Eupercaria</taxon>
        <taxon>Perciformes</taxon>
        <taxon>Notothenioidei</taxon>
        <taxon>Nototheniidae</taxon>
        <taxon>Dissostichus</taxon>
    </lineage>
</organism>
<dbReference type="AlphaFoldDB" id="A0A7J5YBG3"/>
<proteinExistence type="predicted"/>
<protein>
    <submittedName>
        <fullName evidence="1">Uncharacterized protein</fullName>
    </submittedName>
</protein>
<gene>
    <name evidence="1" type="ORF">F7725_003848</name>
</gene>